<dbReference type="Proteomes" id="UP000515165">
    <property type="component" value="Chromosome 5"/>
</dbReference>
<sequence>MKELKIEADNSKSAASHHAQGSAAFGDRGKTSPESCIGNLSVGFREPERNNSPQGLGLRLPPPQLRLGVLRAGAAPRTKTWPRGSAEKRGVGSAEKRGVRSAHLRLRPACALPAPARVPGAWRRPRGGRSAGRRWPWAPGWARPPVAARTARFHLRVRARRAGRHCIYRRRRCQRGRGGGGTAGQGGLAGAGRHRVLPCGAGGASRAAVGDEGRPRSPRLADVAASPVTVRARNPGKMGTPATSLALSRARSFRMGLPIPVLFVTCPVTRDTDSTMPVSTSEVRALWKAFRVQEGFRLHWALMLSFSCVCNSISGRVV</sequence>
<protein>
    <submittedName>
        <fullName evidence="3">Uncharacterized protein LOC113928545</fullName>
    </submittedName>
</protein>
<dbReference type="KEGG" id="zca:113928545"/>
<feature type="compositionally biased region" description="Low complexity" evidence="1">
    <location>
        <begin position="53"/>
        <end position="62"/>
    </location>
</feature>
<feature type="compositionally biased region" description="Basic and acidic residues" evidence="1">
    <location>
        <begin position="85"/>
        <end position="98"/>
    </location>
</feature>
<name>A0A6P9FK39_ZALCA</name>
<keyword evidence="2" id="KW-1185">Reference proteome</keyword>
<gene>
    <name evidence="3" type="primary">LOC113928545</name>
</gene>
<feature type="compositionally biased region" description="Low complexity" evidence="1">
    <location>
        <begin position="11"/>
        <end position="24"/>
    </location>
</feature>
<evidence type="ECO:0000313" key="3">
    <source>
        <dbReference type="RefSeq" id="XP_035583413.1"/>
    </source>
</evidence>
<reference evidence="3" key="1">
    <citation type="submission" date="2025-08" db="UniProtKB">
        <authorList>
            <consortium name="RefSeq"/>
        </authorList>
    </citation>
    <scope>IDENTIFICATION</scope>
    <source>
        <tissue evidence="3">Blood</tissue>
    </source>
</reference>
<feature type="compositionally biased region" description="Basic and acidic residues" evidence="1">
    <location>
        <begin position="1"/>
        <end position="10"/>
    </location>
</feature>
<organism evidence="2 3">
    <name type="scientific">Zalophus californianus</name>
    <name type="common">California sealion</name>
    <dbReference type="NCBI Taxonomy" id="9704"/>
    <lineage>
        <taxon>Eukaryota</taxon>
        <taxon>Metazoa</taxon>
        <taxon>Chordata</taxon>
        <taxon>Craniata</taxon>
        <taxon>Vertebrata</taxon>
        <taxon>Euteleostomi</taxon>
        <taxon>Mammalia</taxon>
        <taxon>Eutheria</taxon>
        <taxon>Laurasiatheria</taxon>
        <taxon>Carnivora</taxon>
        <taxon>Caniformia</taxon>
        <taxon>Pinnipedia</taxon>
        <taxon>Otariidae</taxon>
        <taxon>Zalophus</taxon>
    </lineage>
</organism>
<proteinExistence type="predicted"/>
<evidence type="ECO:0000256" key="1">
    <source>
        <dbReference type="SAM" id="MobiDB-lite"/>
    </source>
</evidence>
<accession>A0A6P9FK39</accession>
<dbReference type="GeneID" id="113928545"/>
<feature type="region of interest" description="Disordered" evidence="1">
    <location>
        <begin position="1"/>
        <end position="62"/>
    </location>
</feature>
<dbReference type="AlphaFoldDB" id="A0A6P9FK39"/>
<dbReference type="RefSeq" id="XP_035583413.1">
    <property type="nucleotide sequence ID" value="XM_035727520.1"/>
</dbReference>
<evidence type="ECO:0000313" key="2">
    <source>
        <dbReference type="Proteomes" id="UP000515165"/>
    </source>
</evidence>
<feature type="region of interest" description="Disordered" evidence="1">
    <location>
        <begin position="75"/>
        <end position="99"/>
    </location>
</feature>